<evidence type="ECO:0000313" key="2">
    <source>
        <dbReference type="EMBL" id="CAG9285297.1"/>
    </source>
</evidence>
<sequence>MGDCRLKIKISLKLLSTSVEEPGGWLVFTKVCSSDTTIREVCDEHLDDAVVSINNLLRRREGFSAAHLWDCTSYPPRDVTDWPLKIFSQTQGSHSKTLFAAGWYPSGSLEVLPADESPQLASRSQYDDVQYNVQQGENSIVLHKKGKLAALTPTPTENVKPSELLRSVTSRFDRDDEKHRDLDAKAAQLRCENLQLAKSKQKARNQRLEIKIRNLENAGKQKNRSVSSQVRNMLIKSRATGAESLKMQDRVYFYSILVDDANEMCEPKEEYRYYSPQDTIGKICSQFTLPGKVSELLIWRSAESKDEARGDPYRRLPSPMRIYEAIGANYLTGINKILIRFYRAGIDEATPSIDNIAPIEIQDDKTKGSLIGSIPDINTTVTSHADVTAASQTKSSCEGQIDERLTLSIQALDEKSIKRKSSVTAQKVLQMKMKSKARGDSKRVKIEDRFFLELVIATETESNYRCEILPVFVALTDNLERIARDFVDHPGGCKGWEILVPNADSSVFLRGTQTTMCLKELSEKGIIRQFNRIVIKLY</sequence>
<name>A0A8J9T5R0_PHATR</name>
<accession>A0A8J9T5R0</accession>
<keyword evidence="1" id="KW-0175">Coiled coil</keyword>
<proteinExistence type="predicted"/>
<dbReference type="EMBL" id="OU594943">
    <property type="protein sequence ID" value="CAG9285297.1"/>
    <property type="molecule type" value="Genomic_DNA"/>
</dbReference>
<organism evidence="2">
    <name type="scientific">Phaeodactylum tricornutum</name>
    <name type="common">Diatom</name>
    <dbReference type="NCBI Taxonomy" id="2850"/>
    <lineage>
        <taxon>Eukaryota</taxon>
        <taxon>Sar</taxon>
        <taxon>Stramenopiles</taxon>
        <taxon>Ochrophyta</taxon>
        <taxon>Bacillariophyta</taxon>
        <taxon>Bacillariophyceae</taxon>
        <taxon>Bacillariophycidae</taxon>
        <taxon>Naviculales</taxon>
        <taxon>Phaeodactylaceae</taxon>
        <taxon>Phaeodactylum</taxon>
    </lineage>
</organism>
<feature type="coiled-coil region" evidence="1">
    <location>
        <begin position="184"/>
        <end position="225"/>
    </location>
</feature>
<dbReference type="AlphaFoldDB" id="A0A8J9T5R0"/>
<dbReference type="Proteomes" id="UP000836788">
    <property type="component" value="Chromosome 2"/>
</dbReference>
<protein>
    <submittedName>
        <fullName evidence="2">Uncharacterized protein</fullName>
    </submittedName>
</protein>
<gene>
    <name evidence="2" type="ORF">PTTT1_LOCUS28603</name>
</gene>
<evidence type="ECO:0000256" key="1">
    <source>
        <dbReference type="SAM" id="Coils"/>
    </source>
</evidence>
<reference evidence="2" key="1">
    <citation type="submission" date="2022-02" db="EMBL/GenBank/DDBJ databases">
        <authorList>
            <person name="Giguere J D."/>
        </authorList>
    </citation>
    <scope>NUCLEOTIDE SEQUENCE</scope>
    <source>
        <strain evidence="2">CCAP 1055/1</strain>
    </source>
</reference>